<dbReference type="GO" id="GO:0032259">
    <property type="term" value="P:methylation"/>
    <property type="evidence" value="ECO:0007669"/>
    <property type="project" value="UniProtKB-KW"/>
</dbReference>
<evidence type="ECO:0000256" key="3">
    <source>
        <dbReference type="ARBA" id="ARBA00022603"/>
    </source>
</evidence>
<protein>
    <recommendedName>
        <fullName evidence="2 7">Site-specific DNA-methyltransferase (adenine-specific)</fullName>
        <ecNumber evidence="2 7">2.1.1.72</ecNumber>
    </recommendedName>
</protein>
<comment type="catalytic activity">
    <reaction evidence="6 7">
        <text>a 2'-deoxyadenosine in DNA + S-adenosyl-L-methionine = an N(6)-methyl-2'-deoxyadenosine in DNA + S-adenosyl-L-homocysteine + H(+)</text>
        <dbReference type="Rhea" id="RHEA:15197"/>
        <dbReference type="Rhea" id="RHEA-COMP:12418"/>
        <dbReference type="Rhea" id="RHEA-COMP:12419"/>
        <dbReference type="ChEBI" id="CHEBI:15378"/>
        <dbReference type="ChEBI" id="CHEBI:57856"/>
        <dbReference type="ChEBI" id="CHEBI:59789"/>
        <dbReference type="ChEBI" id="CHEBI:90615"/>
        <dbReference type="ChEBI" id="CHEBI:90616"/>
        <dbReference type="EC" id="2.1.1.72"/>
    </reaction>
</comment>
<evidence type="ECO:0000256" key="2">
    <source>
        <dbReference type="ARBA" id="ARBA00011900"/>
    </source>
</evidence>
<dbReference type="GO" id="GO:0043565">
    <property type="term" value="F:sequence-specific DNA binding"/>
    <property type="evidence" value="ECO:0007669"/>
    <property type="project" value="TreeGrafter"/>
</dbReference>
<evidence type="ECO:0000256" key="6">
    <source>
        <dbReference type="ARBA" id="ARBA00047942"/>
    </source>
</evidence>
<evidence type="ECO:0000256" key="1">
    <source>
        <dbReference type="ARBA" id="ARBA00006594"/>
    </source>
</evidence>
<dbReference type="InterPro" id="IPR012327">
    <property type="entry name" value="MeTrfase_D12"/>
</dbReference>
<dbReference type="GO" id="GO:0009307">
    <property type="term" value="P:DNA restriction-modification system"/>
    <property type="evidence" value="ECO:0007669"/>
    <property type="project" value="InterPro"/>
</dbReference>
<evidence type="ECO:0000256" key="4">
    <source>
        <dbReference type="ARBA" id="ARBA00022679"/>
    </source>
</evidence>
<evidence type="ECO:0000256" key="7">
    <source>
        <dbReference type="RuleBase" id="RU361257"/>
    </source>
</evidence>
<reference evidence="9" key="1">
    <citation type="submission" date="2017-09" db="EMBL/GenBank/DDBJ databases">
        <title>Depth-based differentiation of microbial function through sediment-hosted aquifers and enrichment of novel symbionts in the deep terrestrial subsurface.</title>
        <authorList>
            <person name="Probst A.J."/>
            <person name="Ladd B."/>
            <person name="Jarett J.K."/>
            <person name="Geller-Mcgrath D.E."/>
            <person name="Sieber C.M.K."/>
            <person name="Emerson J.B."/>
            <person name="Anantharaman K."/>
            <person name="Thomas B.C."/>
            <person name="Malmstrom R."/>
            <person name="Stieglmeier M."/>
            <person name="Klingl A."/>
            <person name="Woyke T."/>
            <person name="Ryan C.M."/>
            <person name="Banfield J.F."/>
        </authorList>
    </citation>
    <scope>NUCLEOTIDE SEQUENCE [LARGE SCALE GENOMIC DNA]</scope>
</reference>
<dbReference type="GO" id="GO:1904047">
    <property type="term" value="F:S-adenosyl-L-methionine binding"/>
    <property type="evidence" value="ECO:0007669"/>
    <property type="project" value="TreeGrafter"/>
</dbReference>
<keyword evidence="3 7" id="KW-0489">Methyltransferase</keyword>
<dbReference type="InterPro" id="IPR002052">
    <property type="entry name" value="DNA_methylase_N6_adenine_CS"/>
</dbReference>
<organism evidence="8 9">
    <name type="scientific">Candidatus Berkelbacteria bacterium CG_4_10_14_0_2_um_filter_35_9_33_12</name>
    <dbReference type="NCBI Taxonomy" id="1974499"/>
    <lineage>
        <taxon>Bacteria</taxon>
        <taxon>Candidatus Berkelbacteria</taxon>
    </lineage>
</organism>
<dbReference type="SUPFAM" id="SSF53335">
    <property type="entry name" value="S-adenosyl-L-methionine-dependent methyltransferases"/>
    <property type="match status" value="2"/>
</dbReference>
<dbReference type="PROSITE" id="PS00092">
    <property type="entry name" value="N6_MTASE"/>
    <property type="match status" value="2"/>
</dbReference>
<dbReference type="NCBIfam" id="TIGR00571">
    <property type="entry name" value="dam"/>
    <property type="match status" value="1"/>
</dbReference>
<dbReference type="EC" id="2.1.1.72" evidence="2 7"/>
<comment type="caution">
    <text evidence="8">The sequence shown here is derived from an EMBL/GenBank/DDBJ whole genome shotgun (WGS) entry which is preliminary data.</text>
</comment>
<evidence type="ECO:0000313" key="9">
    <source>
        <dbReference type="Proteomes" id="UP000230137"/>
    </source>
</evidence>
<dbReference type="PANTHER" id="PTHR30481:SF3">
    <property type="entry name" value="DNA ADENINE METHYLASE"/>
    <property type="match status" value="1"/>
</dbReference>
<dbReference type="GO" id="GO:0009007">
    <property type="term" value="F:site-specific DNA-methyltransferase (adenine-specific) activity"/>
    <property type="evidence" value="ECO:0007669"/>
    <property type="project" value="UniProtKB-UniRule"/>
</dbReference>
<dbReference type="PANTHER" id="PTHR30481">
    <property type="entry name" value="DNA ADENINE METHYLASE"/>
    <property type="match status" value="1"/>
</dbReference>
<dbReference type="Proteomes" id="UP000230137">
    <property type="component" value="Unassembled WGS sequence"/>
</dbReference>
<dbReference type="InterPro" id="IPR012186">
    <property type="entry name" value="Ade-mod_methylase_MStsI"/>
</dbReference>
<name>A0A2M7W4K8_9BACT</name>
<dbReference type="EMBL" id="PFQF01000019">
    <property type="protein sequence ID" value="PJA20692.1"/>
    <property type="molecule type" value="Genomic_DNA"/>
</dbReference>
<dbReference type="InterPro" id="IPR023095">
    <property type="entry name" value="Ade_MeTrfase_dom_2"/>
</dbReference>
<evidence type="ECO:0000313" key="8">
    <source>
        <dbReference type="EMBL" id="PJA20692.1"/>
    </source>
</evidence>
<keyword evidence="4 7" id="KW-0808">Transferase</keyword>
<proteinExistence type="inferred from homology"/>
<dbReference type="Pfam" id="PF02086">
    <property type="entry name" value="MethyltransfD12"/>
    <property type="match status" value="2"/>
</dbReference>
<gene>
    <name evidence="8" type="ORF">COX60_01025</name>
</gene>
<accession>A0A2M7W4K8</accession>
<dbReference type="AlphaFoldDB" id="A0A2M7W4K8"/>
<keyword evidence="5 7" id="KW-0949">S-adenosyl-L-methionine</keyword>
<dbReference type="Gene3D" id="1.10.1020.10">
    <property type="entry name" value="Adenine-specific Methyltransferase, Domain 2"/>
    <property type="match status" value="2"/>
</dbReference>
<dbReference type="GO" id="GO:0006298">
    <property type="term" value="P:mismatch repair"/>
    <property type="evidence" value="ECO:0007669"/>
    <property type="project" value="TreeGrafter"/>
</dbReference>
<evidence type="ECO:0000256" key="5">
    <source>
        <dbReference type="ARBA" id="ARBA00022691"/>
    </source>
</evidence>
<dbReference type="PRINTS" id="PR00505">
    <property type="entry name" value="D12N6MTFRASE"/>
</dbReference>
<comment type="similarity">
    <text evidence="1 7">Belongs to the N(4)/N(6)-methyltransferase family.</text>
</comment>
<dbReference type="InterPro" id="IPR029063">
    <property type="entry name" value="SAM-dependent_MTases_sf"/>
</dbReference>
<dbReference type="Gene3D" id="3.40.50.150">
    <property type="entry name" value="Vaccinia Virus protein VP39"/>
    <property type="match status" value="2"/>
</dbReference>
<dbReference type="PIRSF" id="PIRSF036638">
    <property type="entry name" value="M_m6A_StsI"/>
    <property type="match status" value="1"/>
</dbReference>
<sequence>MNDAYFGNKYICIAQRRYLGSKTKLLSFIDSIIEKENIEFDSFADIFAGTGTVANHFYNRSKIIVNDILDSNSHIYSAFFGKDEIREEKLRERLKHYNDIEVKKYDENYFSQNFSNTYFDAENAKKIGIIRDDIEKLFEKKIITNREKSYLLTALIYALDRIANTVGHYDAYRKIDIPNKKLFLLPLDITNSQFTAEIYKDDANELVKKIKTDVVYIDPPYNSRQYSDAYHLLENITTWKKEMVYGVAKKIDRSHIKSKYNMKSAGVAFGDLIDNIDAKYILVSYNDMGTSGNVRSQSRISDHEILSALKRRGDVQIYETDFKQFTTGKSSKDDLKERIFLCKVDVSTKTNKSVIASKNNPVQSGFVKSPLNYTGGKHKLLPQITKLFPSDIKTFYDVFSGGANVGINATAKNIICIEKNRYVVSLLKLIQNDNFEDLNQNVVDIIDKFGLSQSYIKGYNHYGVDSSSGLGQYNKDAFLKLRNEYNKEKTRIDLLLVLVLYSFNNQIRFNSKGDFNLPVGKRDYNGSSRKNVAAFNQVSNEKKIAFKNCDFRSIEQVSLVKDDFVYLDPPYLLGLASYNEMGGWTEKDEKDLYSLLTRLDRKDIRFAFSNVLEHKGEINEIMKKWTEKHKYKVHELDYHYKNSNYHSTAKNNKTTEVLITNY</sequence>